<keyword evidence="3" id="KW-0540">Nuclease</keyword>
<evidence type="ECO:0000256" key="1">
    <source>
        <dbReference type="ARBA" id="ARBA00022679"/>
    </source>
</evidence>
<sequence>MNLRPLSQKNRSLALDIYHLRKQVDSSTHELDLSKHELETVKRTLGMTKGNLYSINKELADNKYELSKLRSDLQEYQQVNYQYQREIEELRKDLAKQKEINDNNERSKTGLNYNIQYEHPVTSITGVSSSASHPDEPKFRLPYYNGKSDFQSFWSVFEIAVRKFNWDNSKQVKQLMCCLEDDALAYVSKLPSEVRRSIKQTYELLERRHGDHLLPEQYREKLNQVRKEYKESLTEYAARVGNLVYKAFPGLNPPELLTTLTIENLLRGLPDQSLAYEVRTKSPHSVDEAIKLITWHECCKNSGVKLERVKPNSQDLTQTVKIEERCINTSAEMLNVKILNCNNKGGNEDFNTNTVIDECIDNSFEIFDTDLDTAMVDVIIDRVRSVTLRAPLSIEGQKVKAVVDTGAEVTVMSESLFCSIPEAKRPSLQEAKRNLVVAEAGKRMKTLGVAEVSVEIGPLNFLWSIYVAPIGDDLLLGCDVIDEKDITINTKRGFEIQGVWIDCDVQRRSDNVARILLKETVTIPPNSEVILEGHGVNCETIDTRYGSIEPVIEDERKILVARCLVDPFQDNIPVRLVNLDSSPVKIRKNYLLGEIHPVIKYDNFVYEDRNSYNIFSSTDGLNNWVEIGKGISQGDVIEPPNNPDDLNCFKVSSLDTINNGVQANTPKLPDHLKDLYEKSCVKLSNSKDKLKLAEVLIKNQNAFAKYKTDLGHVVSKNGVHPNPKIVESVKVEDPKSNIKEVQQFIGLCNYYRQFILKFSEVASPLSRLTRKDVPFVWNPECQTAFENLKNDLCKAPKDGQYKEDCSTCQYVVNDWSEFNCTVDNVGNLSQNTFSCGVRVVTRSQNKKLMQSNWLDGYTTKEIETFQREDNDLKFIHQWTDNILPKRDEVMAKSPSVRKYWLNFNLLHKENGVLYQKGYCQMMGFLISY</sequence>
<evidence type="ECO:0000313" key="9">
    <source>
        <dbReference type="Proteomes" id="UP000507470"/>
    </source>
</evidence>
<dbReference type="AlphaFoldDB" id="A0A6J7ZWB7"/>
<evidence type="ECO:0000259" key="7">
    <source>
        <dbReference type="PROSITE" id="PS50175"/>
    </source>
</evidence>
<proteinExistence type="predicted"/>
<dbReference type="GO" id="GO:0016779">
    <property type="term" value="F:nucleotidyltransferase activity"/>
    <property type="evidence" value="ECO:0007669"/>
    <property type="project" value="UniProtKB-KW"/>
</dbReference>
<dbReference type="CDD" id="cd00303">
    <property type="entry name" value="retropepsin_like"/>
    <property type="match status" value="1"/>
</dbReference>
<dbReference type="SUPFAM" id="SSF56672">
    <property type="entry name" value="DNA/RNA polymerases"/>
    <property type="match status" value="1"/>
</dbReference>
<keyword evidence="2" id="KW-0548">Nucleotidyltransferase</keyword>
<dbReference type="Pfam" id="PF13975">
    <property type="entry name" value="gag-asp_proteas"/>
    <property type="match status" value="1"/>
</dbReference>
<organism evidence="8 9">
    <name type="scientific">Mytilus coruscus</name>
    <name type="common">Sea mussel</name>
    <dbReference type="NCBI Taxonomy" id="42192"/>
    <lineage>
        <taxon>Eukaryota</taxon>
        <taxon>Metazoa</taxon>
        <taxon>Spiralia</taxon>
        <taxon>Lophotrochozoa</taxon>
        <taxon>Mollusca</taxon>
        <taxon>Bivalvia</taxon>
        <taxon>Autobranchia</taxon>
        <taxon>Pteriomorphia</taxon>
        <taxon>Mytilida</taxon>
        <taxon>Mytiloidea</taxon>
        <taxon>Mytilidae</taxon>
        <taxon>Mytilinae</taxon>
        <taxon>Mytilus</taxon>
    </lineage>
</organism>
<dbReference type="InterPro" id="IPR021109">
    <property type="entry name" value="Peptidase_aspartic_dom_sf"/>
</dbReference>
<dbReference type="InterPro" id="IPR043502">
    <property type="entry name" value="DNA/RNA_pol_sf"/>
</dbReference>
<evidence type="ECO:0000256" key="2">
    <source>
        <dbReference type="ARBA" id="ARBA00022695"/>
    </source>
</evidence>
<dbReference type="Gene3D" id="2.40.70.10">
    <property type="entry name" value="Acid Proteases"/>
    <property type="match status" value="1"/>
</dbReference>
<evidence type="ECO:0000256" key="3">
    <source>
        <dbReference type="ARBA" id="ARBA00022722"/>
    </source>
</evidence>
<dbReference type="GO" id="GO:0006508">
    <property type="term" value="P:proteolysis"/>
    <property type="evidence" value="ECO:0007669"/>
    <property type="project" value="InterPro"/>
</dbReference>
<dbReference type="Proteomes" id="UP000507470">
    <property type="component" value="Unassembled WGS sequence"/>
</dbReference>
<dbReference type="PROSITE" id="PS00141">
    <property type="entry name" value="ASP_PROTEASE"/>
    <property type="match status" value="1"/>
</dbReference>
<dbReference type="Gene3D" id="3.30.70.270">
    <property type="match status" value="1"/>
</dbReference>
<dbReference type="OrthoDB" id="3262920at2759"/>
<evidence type="ECO:0000256" key="4">
    <source>
        <dbReference type="ARBA" id="ARBA00022759"/>
    </source>
</evidence>
<keyword evidence="6" id="KW-0175">Coiled coil</keyword>
<dbReference type="GO" id="GO:0004519">
    <property type="term" value="F:endonuclease activity"/>
    <property type="evidence" value="ECO:0007669"/>
    <property type="project" value="UniProtKB-KW"/>
</dbReference>
<dbReference type="EMBL" id="CACVKT020000345">
    <property type="protein sequence ID" value="CAC5358362.1"/>
    <property type="molecule type" value="Genomic_DNA"/>
</dbReference>
<dbReference type="PANTHER" id="PTHR37984">
    <property type="entry name" value="PROTEIN CBG26694"/>
    <property type="match status" value="1"/>
</dbReference>
<dbReference type="PANTHER" id="PTHR37984:SF5">
    <property type="entry name" value="PROTEIN NYNRIN-LIKE"/>
    <property type="match status" value="1"/>
</dbReference>
<reference evidence="8 9" key="1">
    <citation type="submission" date="2020-06" db="EMBL/GenBank/DDBJ databases">
        <authorList>
            <person name="Li R."/>
            <person name="Bekaert M."/>
        </authorList>
    </citation>
    <scope>NUCLEOTIDE SEQUENCE [LARGE SCALE GENOMIC DNA]</scope>
    <source>
        <strain evidence="9">wild</strain>
    </source>
</reference>
<dbReference type="PROSITE" id="PS50175">
    <property type="entry name" value="ASP_PROT_RETROV"/>
    <property type="match status" value="1"/>
</dbReference>
<keyword evidence="5" id="KW-0378">Hydrolase</keyword>
<keyword evidence="4" id="KW-0255">Endonuclease</keyword>
<dbReference type="SUPFAM" id="SSF50630">
    <property type="entry name" value="Acid proteases"/>
    <property type="match status" value="1"/>
</dbReference>
<accession>A0A6J7ZWB7</accession>
<dbReference type="InterPro" id="IPR043128">
    <property type="entry name" value="Rev_trsase/Diguanyl_cyclase"/>
</dbReference>
<dbReference type="GO" id="GO:0004190">
    <property type="term" value="F:aspartic-type endopeptidase activity"/>
    <property type="evidence" value="ECO:0007669"/>
    <property type="project" value="InterPro"/>
</dbReference>
<keyword evidence="9" id="KW-1185">Reference proteome</keyword>
<gene>
    <name evidence="8" type="ORF">MCOR_1644</name>
</gene>
<protein>
    <recommendedName>
        <fullName evidence="7">Peptidase A2 domain-containing protein</fullName>
    </recommendedName>
</protein>
<feature type="domain" description="Peptidase A2" evidence="7">
    <location>
        <begin position="399"/>
        <end position="414"/>
    </location>
</feature>
<keyword evidence="1" id="KW-0808">Transferase</keyword>
<dbReference type="FunFam" id="3.30.70.270:FF:000063">
    <property type="entry name" value="Zinc knuckle domaincontaining protein"/>
    <property type="match status" value="1"/>
</dbReference>
<evidence type="ECO:0000256" key="5">
    <source>
        <dbReference type="ARBA" id="ARBA00022801"/>
    </source>
</evidence>
<name>A0A6J7ZWB7_MYTCO</name>
<dbReference type="InterPro" id="IPR001969">
    <property type="entry name" value="Aspartic_peptidase_AS"/>
</dbReference>
<evidence type="ECO:0000256" key="6">
    <source>
        <dbReference type="SAM" id="Coils"/>
    </source>
</evidence>
<dbReference type="InterPro" id="IPR001995">
    <property type="entry name" value="Peptidase_A2_cat"/>
</dbReference>
<feature type="coiled-coil region" evidence="6">
    <location>
        <begin position="66"/>
        <end position="107"/>
    </location>
</feature>
<evidence type="ECO:0000313" key="8">
    <source>
        <dbReference type="EMBL" id="CAC5358362.1"/>
    </source>
</evidence>
<dbReference type="InterPro" id="IPR050951">
    <property type="entry name" value="Retrovirus_Pol_polyprotein"/>
</dbReference>